<organism evidence="1">
    <name type="scientific">marine sediment metagenome</name>
    <dbReference type="NCBI Taxonomy" id="412755"/>
    <lineage>
        <taxon>unclassified sequences</taxon>
        <taxon>metagenomes</taxon>
        <taxon>ecological metagenomes</taxon>
    </lineage>
</organism>
<protein>
    <submittedName>
        <fullName evidence="1">Uncharacterized protein</fullName>
    </submittedName>
</protein>
<comment type="caution">
    <text evidence="1">The sequence shown here is derived from an EMBL/GenBank/DDBJ whole genome shotgun (WGS) entry which is preliminary data.</text>
</comment>
<evidence type="ECO:0000313" key="1">
    <source>
        <dbReference type="EMBL" id="KKK53920.1"/>
    </source>
</evidence>
<feature type="non-terminal residue" evidence="1">
    <location>
        <position position="115"/>
    </location>
</feature>
<dbReference type="EMBL" id="LAZR01066264">
    <property type="protein sequence ID" value="KKK53920.1"/>
    <property type="molecule type" value="Genomic_DNA"/>
</dbReference>
<sequence length="115" mass="13659">MRISSDNLPLPKVGECHLCETQGPIRQYLCIDCLFKSRNQRNIAFSNILDILEDDDLTVFENFELPTRLDGRRVIEIDSIKSTQELIRLYWHHRNKNMDFSDLYRNTEKQLSRLS</sequence>
<reference evidence="1" key="1">
    <citation type="journal article" date="2015" name="Nature">
        <title>Complex archaea that bridge the gap between prokaryotes and eukaryotes.</title>
        <authorList>
            <person name="Spang A."/>
            <person name="Saw J.H."/>
            <person name="Jorgensen S.L."/>
            <person name="Zaremba-Niedzwiedzka K."/>
            <person name="Martijn J."/>
            <person name="Lind A.E."/>
            <person name="van Eijk R."/>
            <person name="Schleper C."/>
            <person name="Guy L."/>
            <person name="Ettema T.J."/>
        </authorList>
    </citation>
    <scope>NUCLEOTIDE SEQUENCE</scope>
</reference>
<dbReference type="AlphaFoldDB" id="A0A0F8WZJ1"/>
<proteinExistence type="predicted"/>
<accession>A0A0F8WZJ1</accession>
<gene>
    <name evidence="1" type="ORF">LCGC14_3089920</name>
</gene>
<name>A0A0F8WZJ1_9ZZZZ</name>